<accession>A0A8K0DLA5</accession>
<dbReference type="InterPro" id="IPR019819">
    <property type="entry name" value="Carboxylesterase_B_CS"/>
</dbReference>
<proteinExistence type="inferred from homology"/>
<dbReference type="AlphaFoldDB" id="A0A8K0DLA5"/>
<evidence type="ECO:0000259" key="5">
    <source>
        <dbReference type="Pfam" id="PF00135"/>
    </source>
</evidence>
<keyword evidence="3" id="KW-0325">Glycoprotein</keyword>
<protein>
    <recommendedName>
        <fullName evidence="5">Carboxylesterase type B domain-containing protein</fullName>
    </recommendedName>
</protein>
<feature type="domain" description="Carboxylesterase type B" evidence="5">
    <location>
        <begin position="153"/>
        <end position="267"/>
    </location>
</feature>
<feature type="compositionally biased region" description="Polar residues" evidence="4">
    <location>
        <begin position="56"/>
        <end position="65"/>
    </location>
</feature>
<dbReference type="Gene3D" id="3.40.50.1820">
    <property type="entry name" value="alpha/beta hydrolase"/>
    <property type="match status" value="1"/>
</dbReference>
<gene>
    <name evidence="6" type="ORF">ILUMI_00768</name>
</gene>
<feature type="region of interest" description="Disordered" evidence="4">
    <location>
        <begin position="55"/>
        <end position="79"/>
    </location>
</feature>
<evidence type="ECO:0000256" key="3">
    <source>
        <dbReference type="ARBA" id="ARBA00023180"/>
    </source>
</evidence>
<dbReference type="OrthoDB" id="3200163at2759"/>
<evidence type="ECO:0000256" key="1">
    <source>
        <dbReference type="ARBA" id="ARBA00005964"/>
    </source>
</evidence>
<dbReference type="EMBL" id="VTPC01000545">
    <property type="protein sequence ID" value="KAF2905407.1"/>
    <property type="molecule type" value="Genomic_DNA"/>
</dbReference>
<dbReference type="InterPro" id="IPR029058">
    <property type="entry name" value="AB_hydrolase_fold"/>
</dbReference>
<keyword evidence="2" id="KW-0732">Signal</keyword>
<dbReference type="Pfam" id="PF00135">
    <property type="entry name" value="COesterase"/>
    <property type="match status" value="1"/>
</dbReference>
<feature type="region of interest" description="Disordered" evidence="4">
    <location>
        <begin position="1"/>
        <end position="22"/>
    </location>
</feature>
<dbReference type="Proteomes" id="UP000801492">
    <property type="component" value="Unassembled WGS sequence"/>
</dbReference>
<sequence>MTSAVFQESASEDDTLTTPSSAKTVRGARRIAFYINRYRSIDQKESMSMLKLQKRSGGNTVSTHMATPKSESEHSIASCKKSSNTPAKCVLRGGPHPANYRGCDFYHSLLKIPNNANNRLNVQQAVATSTQLLNYGIQTTNHPHKIPAMQMRTRIVQTRYGRLQGLILPMDQHRYLKPIEVFLGVPYATPPVMSNRFSPTRTPSPWNGVRVSDKLGPVCPQKLPDISNETAALEKMPKGRLEYLKRLLPFLKNQSEDCLYLNIYAPAQG</sequence>
<reference evidence="6" key="1">
    <citation type="submission" date="2019-08" db="EMBL/GenBank/DDBJ databases">
        <title>The genome of the North American firefly Photinus pyralis.</title>
        <authorList>
            <consortium name="Photinus pyralis genome working group"/>
            <person name="Fallon T.R."/>
            <person name="Sander Lower S.E."/>
            <person name="Weng J.-K."/>
        </authorList>
    </citation>
    <scope>NUCLEOTIDE SEQUENCE</scope>
    <source>
        <strain evidence="6">TRF0915ILg1</strain>
        <tissue evidence="6">Whole body</tissue>
    </source>
</reference>
<dbReference type="PANTHER" id="PTHR43903">
    <property type="entry name" value="NEUROLIGIN"/>
    <property type="match status" value="1"/>
</dbReference>
<dbReference type="SUPFAM" id="SSF53474">
    <property type="entry name" value="alpha/beta-Hydrolases"/>
    <property type="match status" value="1"/>
</dbReference>
<comment type="caution">
    <text evidence="6">The sequence shown here is derived from an EMBL/GenBank/DDBJ whole genome shotgun (WGS) entry which is preliminary data.</text>
</comment>
<dbReference type="InterPro" id="IPR051093">
    <property type="entry name" value="Neuroligin/BSAL"/>
</dbReference>
<comment type="similarity">
    <text evidence="1">Belongs to the type-B carboxylesterase/lipase family.</text>
</comment>
<evidence type="ECO:0000256" key="4">
    <source>
        <dbReference type="SAM" id="MobiDB-lite"/>
    </source>
</evidence>
<evidence type="ECO:0000256" key="2">
    <source>
        <dbReference type="ARBA" id="ARBA00022729"/>
    </source>
</evidence>
<dbReference type="PROSITE" id="PS00941">
    <property type="entry name" value="CARBOXYLESTERASE_B_2"/>
    <property type="match status" value="1"/>
</dbReference>
<keyword evidence="7" id="KW-1185">Reference proteome</keyword>
<evidence type="ECO:0000313" key="7">
    <source>
        <dbReference type="Proteomes" id="UP000801492"/>
    </source>
</evidence>
<organism evidence="6 7">
    <name type="scientific">Ignelater luminosus</name>
    <name type="common">Cucubano</name>
    <name type="synonym">Pyrophorus luminosus</name>
    <dbReference type="NCBI Taxonomy" id="2038154"/>
    <lineage>
        <taxon>Eukaryota</taxon>
        <taxon>Metazoa</taxon>
        <taxon>Ecdysozoa</taxon>
        <taxon>Arthropoda</taxon>
        <taxon>Hexapoda</taxon>
        <taxon>Insecta</taxon>
        <taxon>Pterygota</taxon>
        <taxon>Neoptera</taxon>
        <taxon>Endopterygota</taxon>
        <taxon>Coleoptera</taxon>
        <taxon>Polyphaga</taxon>
        <taxon>Elateriformia</taxon>
        <taxon>Elateroidea</taxon>
        <taxon>Elateridae</taxon>
        <taxon>Agrypninae</taxon>
        <taxon>Pyrophorini</taxon>
        <taxon>Ignelater</taxon>
    </lineage>
</organism>
<name>A0A8K0DLA5_IGNLU</name>
<evidence type="ECO:0000313" key="6">
    <source>
        <dbReference type="EMBL" id="KAF2905407.1"/>
    </source>
</evidence>
<dbReference type="InterPro" id="IPR002018">
    <property type="entry name" value="CarbesteraseB"/>
</dbReference>